<keyword evidence="2" id="KW-1185">Reference proteome</keyword>
<dbReference type="Proteomes" id="UP000032046">
    <property type="component" value="Unassembled WGS sequence"/>
</dbReference>
<name>A0A0D0HBT1_9BACT</name>
<dbReference type="EMBL" id="JXQK01000063">
    <property type="protein sequence ID" value="KIP61681.1"/>
    <property type="molecule type" value="Genomic_DNA"/>
</dbReference>
<gene>
    <name evidence="1" type="ORF">ST44_08730</name>
</gene>
<dbReference type="AlphaFoldDB" id="A0A0D0HBT1"/>
<organism evidence="1 2">
    <name type="scientific">Prevotella pectinovora</name>
    <dbReference type="NCBI Taxonomy" id="1602169"/>
    <lineage>
        <taxon>Bacteria</taxon>
        <taxon>Pseudomonadati</taxon>
        <taxon>Bacteroidota</taxon>
        <taxon>Bacteroidia</taxon>
        <taxon>Bacteroidales</taxon>
        <taxon>Prevotellaceae</taxon>
        <taxon>Prevotella</taxon>
    </lineage>
</organism>
<evidence type="ECO:0000313" key="2">
    <source>
        <dbReference type="Proteomes" id="UP000032046"/>
    </source>
</evidence>
<protein>
    <submittedName>
        <fullName evidence="1">Uncharacterized protein</fullName>
    </submittedName>
</protein>
<proteinExistence type="predicted"/>
<dbReference type="RefSeq" id="WP_042519554.1">
    <property type="nucleotide sequence ID" value="NZ_JXQK01000063.1"/>
</dbReference>
<accession>A0A0D0HBT1</accession>
<evidence type="ECO:0000313" key="1">
    <source>
        <dbReference type="EMBL" id="KIP61681.1"/>
    </source>
</evidence>
<sequence>MNTFYTLALTSVYIFNSQGQYLTVGDDGKPAISNRPVKLKVSMVDEKADAGRMNFNGKDVKWILKSSAGQSYTLGYQDSDAYSTAFVYAQSGAISTSYEEPDPTFTAGQWTVAAEVPYQEVILDEAQNYVRPTFSEKYVDVTLKRKFKTGKWNSLCLPFPLSAAQIAETWGVGTKVAYLTSDSDTKLFFTYRTDIEAGQPCLLQPERVNEDQTYKFAGITASSWYEGEGNPGYTVGQTRVTGFFSPTIVKSRSYVFSADKIYHLTSDMEAKGFRMYFEDVAGRQSARELTWSVDENPSETNDISSVPNSSSATIGDVYSINGQRVRHRSNSTKLTPGVYIVNGIKLIVK</sequence>
<comment type="caution">
    <text evidence="1">The sequence shown here is derived from an EMBL/GenBank/DDBJ whole genome shotgun (WGS) entry which is preliminary data.</text>
</comment>
<reference evidence="1 2" key="1">
    <citation type="submission" date="2015-01" db="EMBL/GenBank/DDBJ databases">
        <title>Comparative genomics of non-oral Prevotella species.</title>
        <authorList>
            <person name="Accetto T."/>
            <person name="Nograsek B."/>
            <person name="Avgustin G."/>
        </authorList>
    </citation>
    <scope>NUCLEOTIDE SEQUENCE [LARGE SCALE GENOMIC DNA]</scope>
    <source>
        <strain evidence="1 2">P5-119</strain>
    </source>
</reference>